<comment type="caution">
    <text evidence="1">The sequence shown here is derived from an EMBL/GenBank/DDBJ whole genome shotgun (WGS) entry which is preliminary data.</text>
</comment>
<evidence type="ECO:0000313" key="1">
    <source>
        <dbReference type="EMBL" id="TRX96409.1"/>
    </source>
</evidence>
<accession>A0A553I879</accession>
<gene>
    <name evidence="1" type="ORF">FHL15_002681</name>
</gene>
<reference evidence="2" key="1">
    <citation type="submission" date="2019-06" db="EMBL/GenBank/DDBJ databases">
        <title>Draft genome sequence of the griseofulvin-producing fungus Xylaria cubensis strain G536.</title>
        <authorList>
            <person name="Mead M.E."/>
            <person name="Raja H.A."/>
            <person name="Steenwyk J.L."/>
            <person name="Knowles S.L."/>
            <person name="Oberlies N.H."/>
            <person name="Rokas A."/>
        </authorList>
    </citation>
    <scope>NUCLEOTIDE SEQUENCE [LARGE SCALE GENOMIC DNA]</scope>
    <source>
        <strain evidence="2">G536</strain>
    </source>
</reference>
<dbReference type="OrthoDB" id="3945550at2759"/>
<dbReference type="SUPFAM" id="SSF52047">
    <property type="entry name" value="RNI-like"/>
    <property type="match status" value="1"/>
</dbReference>
<proteinExistence type="predicted"/>
<name>A0A553I879_9PEZI</name>
<dbReference type="Proteomes" id="UP000319160">
    <property type="component" value="Unassembled WGS sequence"/>
</dbReference>
<dbReference type="Gene3D" id="3.80.10.10">
    <property type="entry name" value="Ribonuclease Inhibitor"/>
    <property type="match status" value="1"/>
</dbReference>
<dbReference type="InterPro" id="IPR032675">
    <property type="entry name" value="LRR_dom_sf"/>
</dbReference>
<evidence type="ECO:0008006" key="3">
    <source>
        <dbReference type="Google" id="ProtNLM"/>
    </source>
</evidence>
<protein>
    <recommendedName>
        <fullName evidence="3">F-box domain-containing protein</fullName>
    </recommendedName>
</protein>
<organism evidence="1 2">
    <name type="scientific">Xylaria flabelliformis</name>
    <dbReference type="NCBI Taxonomy" id="2512241"/>
    <lineage>
        <taxon>Eukaryota</taxon>
        <taxon>Fungi</taxon>
        <taxon>Dikarya</taxon>
        <taxon>Ascomycota</taxon>
        <taxon>Pezizomycotina</taxon>
        <taxon>Sordariomycetes</taxon>
        <taxon>Xylariomycetidae</taxon>
        <taxon>Xylariales</taxon>
        <taxon>Xylariaceae</taxon>
        <taxon>Xylaria</taxon>
    </lineage>
</organism>
<dbReference type="STRING" id="2512241.A0A553I879"/>
<sequence length="518" mass="59825">MPADNNDSEVSLPYLDTNTSINTIYSIKTITNIITDINKMLSLSALPNEVLEMIVDLLLDSGSPYTIRSVSSVNRTLRTMVHYCHHKLLRIPPSYNPEGFNINQSSFLSAYLHSPAVRSIELVFCSHDRHAQFLWNAVYRLVPTLKGLRDIHVPIPVEQPPASESFSSPLRKLLDTLRHHSPLVRVHARLRDLRYGFAPLRVFRHFSNLRALEFTVYKSPDFRRNTPEILLILRTILITCPNLRILKLYTRTVEDQTRMTFVSYQPTYINEERPRCLESLELQNSSNWEVWRIPSDLLSQGSNESSGNCDNSWAEEFFDWSQLTHLRIKEVKLLPYLAYELTALKSFEAPNVSGYHRHILIRSLCPCLEEFELSVRRRTKWPEDKLEALARFPKLRSLTIITRFVEDGIPFISPTLADLSRPFITFREVKKLYKRLAGVGYRNRIRRLCYRYLEFNAEPAERDDEAARGLVDVTCPQDSGIDAEEGVYKYEGVIAMGRTPVDSVDEWGDDRANAGDEE</sequence>
<dbReference type="EMBL" id="VFLP01000011">
    <property type="protein sequence ID" value="TRX96409.1"/>
    <property type="molecule type" value="Genomic_DNA"/>
</dbReference>
<evidence type="ECO:0000313" key="2">
    <source>
        <dbReference type="Proteomes" id="UP000319160"/>
    </source>
</evidence>
<keyword evidence="2" id="KW-1185">Reference proteome</keyword>
<dbReference type="AlphaFoldDB" id="A0A553I879"/>